<dbReference type="AlphaFoldDB" id="A0A2P2FID2"/>
<protein>
    <recommendedName>
        <fullName evidence="3">Transcriptional regulator, AbiEi antitoxin, Type IV TA system</fullName>
    </recommendedName>
</protein>
<sequence>MPLHKRWSEEAIPAEQRPSWPVLLREQHGIVSRAQLLAYGHSKADIVANLEAGRWQRVLPRVYATFTGPLPRSARIHAALRYGGGHAVLSHRTAAEEWCLLPVEEGPIEITVPYSSSAISQPSLVKVHRSRALPYSAAEAWPPRTKRTDTIVDLAVSQAGAREAVNVVVDLVSRSKVPVSAMRDCVSMRPPFRFRAEIQRGLELVAGGLMSALEVEFKEQVEERHGLPPGDRQTAVEVDGKTLWEDVTYDSRGAALTVRLDGRATHAMDAVAFRDRRRDNAAELADRARLVYGWHDVRNSPCQVAAEVRVVLIREGWRPTTERITCPTCS</sequence>
<name>A0A2P2FID2_AMYLU</name>
<reference evidence="1 2" key="1">
    <citation type="journal article" date="2014" name="Genome Announc.">
        <title>Draft Genome Sequence of Amycolatopsis lurida NRRL 2430, Producer of the Glycopeptide Family Antibiotic Ristocetin.</title>
        <authorList>
            <person name="Kwun M.J."/>
            <person name="Hong H.J."/>
        </authorList>
    </citation>
    <scope>NUCLEOTIDE SEQUENCE [LARGE SCALE GENOMIC DNA]</scope>
    <source>
        <strain evidence="1 2">NRRL 2430</strain>
    </source>
</reference>
<dbReference type="RefSeq" id="WP_034321348.1">
    <property type="nucleotide sequence ID" value="NZ_JFBM01000043.1"/>
</dbReference>
<dbReference type="Proteomes" id="UP000256220">
    <property type="component" value="Unassembled WGS sequence"/>
</dbReference>
<dbReference type="EMBL" id="JFBM01000043">
    <property type="protein sequence ID" value="KFU76480.1"/>
    <property type="molecule type" value="Genomic_DNA"/>
</dbReference>
<evidence type="ECO:0000313" key="1">
    <source>
        <dbReference type="EMBL" id="KFU76480.1"/>
    </source>
</evidence>
<evidence type="ECO:0008006" key="3">
    <source>
        <dbReference type="Google" id="ProtNLM"/>
    </source>
</evidence>
<proteinExistence type="predicted"/>
<evidence type="ECO:0000313" key="2">
    <source>
        <dbReference type="Proteomes" id="UP000256220"/>
    </source>
</evidence>
<comment type="caution">
    <text evidence="1">The sequence shown here is derived from an EMBL/GenBank/DDBJ whole genome shotgun (WGS) entry which is preliminary data.</text>
</comment>
<accession>A0A2P2FID2</accession>
<gene>
    <name evidence="1" type="ORF">BB31_35790</name>
</gene>
<organism evidence="1 2">
    <name type="scientific">Amycolatopsis lurida NRRL 2430</name>
    <dbReference type="NCBI Taxonomy" id="1460371"/>
    <lineage>
        <taxon>Bacteria</taxon>
        <taxon>Bacillati</taxon>
        <taxon>Actinomycetota</taxon>
        <taxon>Actinomycetes</taxon>
        <taxon>Pseudonocardiales</taxon>
        <taxon>Pseudonocardiaceae</taxon>
        <taxon>Amycolatopsis</taxon>
    </lineage>
</organism>
<keyword evidence="2" id="KW-1185">Reference proteome</keyword>